<reference evidence="2 3" key="1">
    <citation type="submission" date="2019-01" db="EMBL/GenBank/DDBJ databases">
        <title>Draft genomes of a novel of Aminipila strains.</title>
        <authorList>
            <person name="Ma S."/>
        </authorList>
    </citation>
    <scope>NUCLEOTIDE SEQUENCE [LARGE SCALE GENOMIC DNA]</scope>
    <source>
        <strain evidence="3">JN-39</strain>
    </source>
</reference>
<dbReference type="InterPro" id="IPR033932">
    <property type="entry name" value="YtcJ-like"/>
</dbReference>
<feature type="domain" description="Amidohydrolase 3" evidence="1">
    <location>
        <begin position="50"/>
        <end position="507"/>
    </location>
</feature>
<dbReference type="GO" id="GO:0016810">
    <property type="term" value="F:hydrolase activity, acting on carbon-nitrogen (but not peptide) bonds"/>
    <property type="evidence" value="ECO:0007669"/>
    <property type="project" value="InterPro"/>
</dbReference>
<dbReference type="Gene3D" id="3.10.310.70">
    <property type="match status" value="1"/>
</dbReference>
<dbReference type="PANTHER" id="PTHR22642:SF22">
    <property type="entry name" value="EXOENZYMES REGULATORY PROTEIN AEPA"/>
    <property type="match status" value="1"/>
</dbReference>
<keyword evidence="2" id="KW-0378">Hydrolase</keyword>
<dbReference type="Gene3D" id="3.20.20.140">
    <property type="entry name" value="Metal-dependent hydrolases"/>
    <property type="match status" value="1"/>
</dbReference>
<dbReference type="EMBL" id="CP035281">
    <property type="protein sequence ID" value="QAT44078.1"/>
    <property type="molecule type" value="Genomic_DNA"/>
</dbReference>
<dbReference type="Proteomes" id="UP000287601">
    <property type="component" value="Chromosome"/>
</dbReference>
<dbReference type="PANTHER" id="PTHR22642">
    <property type="entry name" value="IMIDAZOLONEPROPIONASE"/>
    <property type="match status" value="1"/>
</dbReference>
<organism evidence="2 3">
    <name type="scientific">Aminipila luticellarii</name>
    <dbReference type="NCBI Taxonomy" id="2507160"/>
    <lineage>
        <taxon>Bacteria</taxon>
        <taxon>Bacillati</taxon>
        <taxon>Bacillota</taxon>
        <taxon>Clostridia</taxon>
        <taxon>Peptostreptococcales</taxon>
        <taxon>Anaerovoracaceae</taxon>
        <taxon>Aminipila</taxon>
    </lineage>
</organism>
<sequence>MHADLLIKNGKCLCVANDNVYDWVAVTGHKISGLGYREEYKRTFDRIHCTIDANGNTVLPGFYDSHFHLVQTGLDSLSLDLSEATSFDDIGDLIKEQSRLTPEQPIHAKGLYPYNLKEKCFPSRTVLDKFCNDVPVWVTSSDFHISALNTYGILYYKIPFTIGGIELDSKAMPTGIFKKQANVILRENILKNVSNAHRLEAIKGVLDDAVKHGITTIDTMEGGFLFCNKDAELIYDYKDAFPVDVNLYYQTSDILKVKELRLPRIGSNPFIDGTLGSRNAALNYPYIDDPDNIGELYFTQEELNEFLVECYKNRLQTSLHVIGGRAIELALKAHEHALNMTGNAGLRHRLEHVELVSSSQILRARELGLVFSMQPTYEYLWGGKGRMYEARIGEHYRESNPLREILDHGVVICGSSESDVTPIGPAMGIHSAVNHPVEEHRIERMEAIRMFTLNGAFAVFEEKKKGSLELGKLADMVILNKDIMKVPKEQIKDVEVATTIKSGHILYHTNELCLGVDDHD</sequence>
<dbReference type="Pfam" id="PF07969">
    <property type="entry name" value="Amidohydro_3"/>
    <property type="match status" value="1"/>
</dbReference>
<accession>A0A410PYQ2</accession>
<proteinExistence type="predicted"/>
<keyword evidence="3" id="KW-1185">Reference proteome</keyword>
<evidence type="ECO:0000259" key="1">
    <source>
        <dbReference type="Pfam" id="PF07969"/>
    </source>
</evidence>
<protein>
    <submittedName>
        <fullName evidence="2">Amidohydrolase</fullName>
    </submittedName>
</protein>
<dbReference type="AlphaFoldDB" id="A0A410PYQ2"/>
<name>A0A410PYQ2_9FIRM</name>
<gene>
    <name evidence="2" type="ORF">EQM06_03760</name>
</gene>
<dbReference type="KEGG" id="amij:EQM06_03760"/>
<dbReference type="SUPFAM" id="SSF51338">
    <property type="entry name" value="Composite domain of metallo-dependent hydrolases"/>
    <property type="match status" value="1"/>
</dbReference>
<dbReference type="SUPFAM" id="SSF51556">
    <property type="entry name" value="Metallo-dependent hydrolases"/>
    <property type="match status" value="1"/>
</dbReference>
<dbReference type="OrthoDB" id="9767366at2"/>
<evidence type="ECO:0000313" key="2">
    <source>
        <dbReference type="EMBL" id="QAT44078.1"/>
    </source>
</evidence>
<dbReference type="InterPro" id="IPR032466">
    <property type="entry name" value="Metal_Hydrolase"/>
</dbReference>
<evidence type="ECO:0000313" key="3">
    <source>
        <dbReference type="Proteomes" id="UP000287601"/>
    </source>
</evidence>
<dbReference type="Gene3D" id="2.30.40.10">
    <property type="entry name" value="Urease, subunit C, domain 1"/>
    <property type="match status" value="1"/>
</dbReference>
<dbReference type="InterPro" id="IPR011059">
    <property type="entry name" value="Metal-dep_hydrolase_composite"/>
</dbReference>
<dbReference type="InterPro" id="IPR013108">
    <property type="entry name" value="Amidohydro_3"/>
</dbReference>
<dbReference type="CDD" id="cd01300">
    <property type="entry name" value="YtcJ_like"/>
    <property type="match status" value="1"/>
</dbReference>